<dbReference type="RefSeq" id="WP_231322290.1">
    <property type="nucleotide sequence ID" value="NZ_CP088156.1"/>
</dbReference>
<evidence type="ECO:0000256" key="2">
    <source>
        <dbReference type="ARBA" id="ARBA00023134"/>
    </source>
</evidence>
<evidence type="ECO:0000313" key="4">
    <source>
        <dbReference type="Proteomes" id="UP001431010"/>
    </source>
</evidence>
<dbReference type="Proteomes" id="UP001431010">
    <property type="component" value="Chromosome"/>
</dbReference>
<protein>
    <recommendedName>
        <fullName evidence="5">Translation elongation factor EFTu/EF1A C-terminal domain-containing protein</fullName>
    </recommendedName>
</protein>
<dbReference type="InterPro" id="IPR009001">
    <property type="entry name" value="Transl_elong_EF1A/Init_IF2_C"/>
</dbReference>
<evidence type="ECO:0000313" key="3">
    <source>
        <dbReference type="EMBL" id="UFZ04878.1"/>
    </source>
</evidence>
<dbReference type="Gene3D" id="2.40.30.10">
    <property type="entry name" value="Translation factors"/>
    <property type="match status" value="1"/>
</dbReference>
<keyword evidence="4" id="KW-1185">Reference proteome</keyword>
<evidence type="ECO:0000256" key="1">
    <source>
        <dbReference type="ARBA" id="ARBA00022741"/>
    </source>
</evidence>
<organism evidence="3 4">
    <name type="scientific">Bradyrhizobium ontarionense</name>
    <dbReference type="NCBI Taxonomy" id="2898149"/>
    <lineage>
        <taxon>Bacteria</taxon>
        <taxon>Pseudomonadati</taxon>
        <taxon>Pseudomonadota</taxon>
        <taxon>Alphaproteobacteria</taxon>
        <taxon>Hyphomicrobiales</taxon>
        <taxon>Nitrobacteraceae</taxon>
        <taxon>Bradyrhizobium</taxon>
    </lineage>
</organism>
<reference evidence="3" key="1">
    <citation type="journal article" date="2024" name="Antonie Van Leeuwenhoek">
        <title>Bradyrhizobium ontarionense sp. nov., a novel bacterial symbiont isolated from Aeschynomene indica (Indian jointvetch), harbours photosynthesis, nitrogen fixation and nitrous oxide (N2O) reductase genes.</title>
        <authorList>
            <person name="Bromfield E.S.P."/>
            <person name="Cloutier S."/>
        </authorList>
    </citation>
    <scope>NUCLEOTIDE SEQUENCE</scope>
    <source>
        <strain evidence="3">A19</strain>
    </source>
</reference>
<gene>
    <name evidence="3" type="ORF">LQG66_00715</name>
</gene>
<name>A0ABY3RDV8_9BRAD</name>
<accession>A0ABY3RDV8</accession>
<proteinExistence type="predicted"/>
<dbReference type="SUPFAM" id="SSF50465">
    <property type="entry name" value="EF-Tu/eEF-1alpha/eIF2-gamma C-terminal domain"/>
    <property type="match status" value="1"/>
</dbReference>
<keyword evidence="1" id="KW-0547">Nucleotide-binding</keyword>
<sequence length="107" mass="11837">MPDDVVHVRATVRLLPSEESGRSRPVYGGYRPNHNFFGPDNRAMTMGVIDLPAGVALHPGDSIETTIRFLNWPGLEGQIYSGRQWRIQEGARVVGIGTVIEIVRAIQ</sequence>
<dbReference type="EMBL" id="CP088156">
    <property type="protein sequence ID" value="UFZ04878.1"/>
    <property type="molecule type" value="Genomic_DNA"/>
</dbReference>
<keyword evidence="2" id="KW-0342">GTP-binding</keyword>
<evidence type="ECO:0008006" key="5">
    <source>
        <dbReference type="Google" id="ProtNLM"/>
    </source>
</evidence>